<proteinExistence type="predicted"/>
<keyword evidence="4" id="KW-1185">Reference proteome</keyword>
<sequence length="428" mass="48745">MRSTQGLRGARELAKAKLYATSSRPEWNNEQQDLSQLQCSDKELALKHEQRTSKHLETAKADLYFKAQADQLAARERALLRDQEETRNQQSNVLSQQVKLNKLYEVVEKRNHEVAQREAKLDALEKALRDREVFLAQCQAALQAKEAQVAQPPAQPPPGSCDESDSRELALQHRAQELALWGERLVLQEKQLATMETLFETRQQEWEDSRRRLQAQHADAVTTWQLETQATTVRLAEAREKELRQYQDNMSKLALEQGRLRDQEAVLRAIKEATSTMTNEHKTRDAELAARATAVAEREAEVAARATELDARALELETRDNVRVEKEKWLRNRERKLDVLAQDVETQHELNVQKTIELAQAAARHPPLNSTTMSVAVAHTNVTEDIPIALPLAQKPKEGGRALRRSHSTSVRHSSVDPPKNNYCKPNN</sequence>
<dbReference type="EMBL" id="JH767147">
    <property type="protein sequence ID" value="EQC36661.1"/>
    <property type="molecule type" value="Genomic_DNA"/>
</dbReference>
<organism evidence="3 4">
    <name type="scientific">Saprolegnia diclina (strain VS20)</name>
    <dbReference type="NCBI Taxonomy" id="1156394"/>
    <lineage>
        <taxon>Eukaryota</taxon>
        <taxon>Sar</taxon>
        <taxon>Stramenopiles</taxon>
        <taxon>Oomycota</taxon>
        <taxon>Saprolegniomycetes</taxon>
        <taxon>Saprolegniales</taxon>
        <taxon>Saprolegniaceae</taxon>
        <taxon>Saprolegnia</taxon>
    </lineage>
</organism>
<feature type="region of interest" description="Disordered" evidence="2">
    <location>
        <begin position="394"/>
        <end position="428"/>
    </location>
</feature>
<dbReference type="RefSeq" id="XP_008610082.1">
    <property type="nucleotide sequence ID" value="XM_008611860.1"/>
</dbReference>
<evidence type="ECO:0000256" key="1">
    <source>
        <dbReference type="SAM" id="Coils"/>
    </source>
</evidence>
<dbReference type="GeneID" id="19946824"/>
<accession>T0QPJ0</accession>
<gene>
    <name evidence="3" type="ORF">SDRG_06097</name>
</gene>
<evidence type="ECO:0000313" key="4">
    <source>
        <dbReference type="Proteomes" id="UP000030762"/>
    </source>
</evidence>
<name>T0QPJ0_SAPDV</name>
<dbReference type="Proteomes" id="UP000030762">
    <property type="component" value="Unassembled WGS sequence"/>
</dbReference>
<feature type="coiled-coil region" evidence="1">
    <location>
        <begin position="236"/>
        <end position="263"/>
    </location>
</feature>
<dbReference type="OrthoDB" id="10541430at2759"/>
<dbReference type="VEuPathDB" id="FungiDB:SDRG_06097"/>
<protein>
    <submittedName>
        <fullName evidence="3">Uncharacterized protein</fullName>
    </submittedName>
</protein>
<evidence type="ECO:0000313" key="3">
    <source>
        <dbReference type="EMBL" id="EQC36661.1"/>
    </source>
</evidence>
<keyword evidence="1" id="KW-0175">Coiled coil</keyword>
<dbReference type="AlphaFoldDB" id="T0QPJ0"/>
<feature type="region of interest" description="Disordered" evidence="2">
    <location>
        <begin position="148"/>
        <end position="167"/>
    </location>
</feature>
<dbReference type="InParanoid" id="T0QPJ0"/>
<reference evidence="3 4" key="1">
    <citation type="submission" date="2012-04" db="EMBL/GenBank/DDBJ databases">
        <title>The Genome Sequence of Saprolegnia declina VS20.</title>
        <authorList>
            <consortium name="The Broad Institute Genome Sequencing Platform"/>
            <person name="Russ C."/>
            <person name="Nusbaum C."/>
            <person name="Tyler B."/>
            <person name="van West P."/>
            <person name="Dieguez-Uribeondo J."/>
            <person name="de Bruijn I."/>
            <person name="Tripathy S."/>
            <person name="Jiang R."/>
            <person name="Young S.K."/>
            <person name="Zeng Q."/>
            <person name="Gargeya S."/>
            <person name="Fitzgerald M."/>
            <person name="Haas B."/>
            <person name="Abouelleil A."/>
            <person name="Alvarado L."/>
            <person name="Arachchi H.M."/>
            <person name="Berlin A."/>
            <person name="Chapman S.B."/>
            <person name="Goldberg J."/>
            <person name="Griggs A."/>
            <person name="Gujja S."/>
            <person name="Hansen M."/>
            <person name="Howarth C."/>
            <person name="Imamovic A."/>
            <person name="Larimer J."/>
            <person name="McCowen C."/>
            <person name="Montmayeur A."/>
            <person name="Murphy C."/>
            <person name="Neiman D."/>
            <person name="Pearson M."/>
            <person name="Priest M."/>
            <person name="Roberts A."/>
            <person name="Saif S."/>
            <person name="Shea T."/>
            <person name="Sisk P."/>
            <person name="Sykes S."/>
            <person name="Wortman J."/>
            <person name="Nusbaum C."/>
            <person name="Birren B."/>
        </authorList>
    </citation>
    <scope>NUCLEOTIDE SEQUENCE [LARGE SCALE GENOMIC DNA]</scope>
    <source>
        <strain evidence="3 4">VS20</strain>
    </source>
</reference>
<evidence type="ECO:0000256" key="2">
    <source>
        <dbReference type="SAM" id="MobiDB-lite"/>
    </source>
</evidence>